<dbReference type="InterPro" id="IPR011611">
    <property type="entry name" value="PfkB_dom"/>
</dbReference>
<keyword evidence="5" id="KW-1185">Reference proteome</keyword>
<gene>
    <name evidence="4" type="ORF">CAL13_16035</name>
</gene>
<dbReference type="PANTHER" id="PTHR10584:SF157">
    <property type="entry name" value="SULFOFRUCTOSE KINASE"/>
    <property type="match status" value="1"/>
</dbReference>
<evidence type="ECO:0000313" key="5">
    <source>
        <dbReference type="Proteomes" id="UP000194139"/>
    </source>
</evidence>
<dbReference type="GO" id="GO:0005829">
    <property type="term" value="C:cytosol"/>
    <property type="evidence" value="ECO:0007669"/>
    <property type="project" value="TreeGrafter"/>
</dbReference>
<proteinExistence type="predicted"/>
<dbReference type="InterPro" id="IPR029056">
    <property type="entry name" value="Ribokinase-like"/>
</dbReference>
<dbReference type="SUPFAM" id="SSF53613">
    <property type="entry name" value="Ribokinase-like"/>
    <property type="match status" value="1"/>
</dbReference>
<dbReference type="EMBL" id="CP021109">
    <property type="protein sequence ID" value="ARP88775.1"/>
    <property type="molecule type" value="Genomic_DNA"/>
</dbReference>
<evidence type="ECO:0000313" key="4">
    <source>
        <dbReference type="EMBL" id="ARP88775.1"/>
    </source>
</evidence>
<name>A0A1W6Z5W2_9BORD</name>
<evidence type="ECO:0000256" key="1">
    <source>
        <dbReference type="ARBA" id="ARBA00022679"/>
    </source>
</evidence>
<dbReference type="Gene3D" id="3.40.1190.20">
    <property type="match status" value="1"/>
</dbReference>
<protein>
    <submittedName>
        <fullName evidence="4">Sugar kinase</fullName>
    </submittedName>
</protein>
<dbReference type="AlphaFoldDB" id="A0A1W6Z5W2"/>
<evidence type="ECO:0000256" key="2">
    <source>
        <dbReference type="ARBA" id="ARBA00022777"/>
    </source>
</evidence>
<dbReference type="Pfam" id="PF00294">
    <property type="entry name" value="PfkB"/>
    <property type="match status" value="1"/>
</dbReference>
<keyword evidence="1" id="KW-0808">Transferase</keyword>
<dbReference type="InterPro" id="IPR002173">
    <property type="entry name" value="Carboh/pur_kinase_PfkB_CS"/>
</dbReference>
<dbReference type="Proteomes" id="UP000194139">
    <property type="component" value="Chromosome"/>
</dbReference>
<reference evidence="4 5" key="1">
    <citation type="submission" date="2017-05" db="EMBL/GenBank/DDBJ databases">
        <title>Complete and WGS of Bordetella genogroups.</title>
        <authorList>
            <person name="Spilker T."/>
            <person name="LiPuma J."/>
        </authorList>
    </citation>
    <scope>NUCLEOTIDE SEQUENCE [LARGE SCALE GENOMIC DNA]</scope>
    <source>
        <strain evidence="4 5">AU17164</strain>
    </source>
</reference>
<keyword evidence="2 4" id="KW-0418">Kinase</keyword>
<sequence length="322" mass="33209">MPADFPATEPPALVCLGLSAFDMTWVVEKLAPGGKARAHSHHEGGGGMAATAAVAAARLGARTQFWGRAGDDMAGRAMRDELASQGVDVTHFRLFGQARSSVSGIVVDAQGERTIVNFRGEGLPDDPSWLPLGGVPACDAVLADPRWPEGAAALFTQARAHGVPTVLDGDVADSWIFDVLLPLTDFAVFSEPGLAGYAHSPDPAGTARGAPDGDAAIAAALAHARGRGCRVAAVTLGDRGVAWDAGAGMRRLPAFSVRAVDTTGAGDVFHGALAFALGLRWSIEDAFRFSAAVAACKCLHPGGRAGTPDLATAWAFLHRSKE</sequence>
<dbReference type="GO" id="GO:0016301">
    <property type="term" value="F:kinase activity"/>
    <property type="evidence" value="ECO:0007669"/>
    <property type="project" value="UniProtKB-KW"/>
</dbReference>
<accession>A0A1W6Z5W2</accession>
<dbReference type="PROSITE" id="PS00584">
    <property type="entry name" value="PFKB_KINASES_2"/>
    <property type="match status" value="1"/>
</dbReference>
<organism evidence="4 5">
    <name type="scientific">Bordetella genomosp. 9</name>
    <dbReference type="NCBI Taxonomy" id="1416803"/>
    <lineage>
        <taxon>Bacteria</taxon>
        <taxon>Pseudomonadati</taxon>
        <taxon>Pseudomonadota</taxon>
        <taxon>Betaproteobacteria</taxon>
        <taxon>Burkholderiales</taxon>
        <taxon>Alcaligenaceae</taxon>
        <taxon>Bordetella</taxon>
    </lineage>
</organism>
<feature type="domain" description="Carbohydrate kinase PfkB" evidence="3">
    <location>
        <begin position="13"/>
        <end position="308"/>
    </location>
</feature>
<dbReference type="PANTHER" id="PTHR10584">
    <property type="entry name" value="SUGAR KINASE"/>
    <property type="match status" value="1"/>
</dbReference>
<evidence type="ECO:0000259" key="3">
    <source>
        <dbReference type="Pfam" id="PF00294"/>
    </source>
</evidence>